<sequence>MADWNAKLYLKFEDERTRPSADLLAQVAPAEARCVVDLGCGPGNSTELLAARFPEANVIGVDTSPDMLEKARQRLPRATFIEADVATWRPEQPVDVLFANAVLQWLPNHDELFPHLMTLLAPGGILAVQMPNNLTEPSHALMRDVAREERWRDKLAKASAARVPLAPPGHLYDLVKPSARRVDIWQTTYQHPLDGPAAIIEWLKATGLRPFLAPLNEAEQAAFLADYRERLTEGYPPRVDGKVLLAFPRLFIVAEKAA</sequence>
<accession>A0A2V3U1X1</accession>
<evidence type="ECO:0000313" key="7">
    <source>
        <dbReference type="EMBL" id="PXW55792.1"/>
    </source>
</evidence>
<feature type="domain" description="Methyltransferase" evidence="6">
    <location>
        <begin position="35"/>
        <end position="124"/>
    </location>
</feature>
<evidence type="ECO:0000256" key="5">
    <source>
        <dbReference type="HAMAP-Rule" id="MF_00560"/>
    </source>
</evidence>
<keyword evidence="4 5" id="KW-0949">S-adenosyl-L-methionine</keyword>
<keyword evidence="1 5" id="KW-0963">Cytoplasm</keyword>
<dbReference type="EMBL" id="QJJK01000009">
    <property type="protein sequence ID" value="PXW55792.1"/>
    <property type="molecule type" value="Genomic_DNA"/>
</dbReference>
<dbReference type="GO" id="GO:0005737">
    <property type="term" value="C:cytoplasm"/>
    <property type="evidence" value="ECO:0007669"/>
    <property type="project" value="UniProtKB-SubCell"/>
</dbReference>
<dbReference type="SUPFAM" id="SSF53335">
    <property type="entry name" value="S-adenosyl-L-methionine-dependent methyltransferases"/>
    <property type="match status" value="1"/>
</dbReference>
<name>A0A2V3U1X1_9HYPH</name>
<evidence type="ECO:0000256" key="2">
    <source>
        <dbReference type="ARBA" id="ARBA00022603"/>
    </source>
</evidence>
<dbReference type="GO" id="GO:0032259">
    <property type="term" value="P:methylation"/>
    <property type="evidence" value="ECO:0007669"/>
    <property type="project" value="UniProtKB-KW"/>
</dbReference>
<dbReference type="OrthoDB" id="9795085at2"/>
<dbReference type="HAMAP" id="MF_00560">
    <property type="entry name" value="Tran_acon_Me_trans"/>
    <property type="match status" value="1"/>
</dbReference>
<dbReference type="Gene3D" id="1.10.150.290">
    <property type="entry name" value="S-adenosyl-L-methionine-dependent methyltransferases"/>
    <property type="match status" value="1"/>
</dbReference>
<evidence type="ECO:0000313" key="8">
    <source>
        <dbReference type="Proteomes" id="UP000248021"/>
    </source>
</evidence>
<evidence type="ECO:0000256" key="4">
    <source>
        <dbReference type="ARBA" id="ARBA00022691"/>
    </source>
</evidence>
<dbReference type="InterPro" id="IPR029063">
    <property type="entry name" value="SAM-dependent_MTases_sf"/>
</dbReference>
<organism evidence="7 8">
    <name type="scientific">Chelatococcus asaccharovorans</name>
    <dbReference type="NCBI Taxonomy" id="28210"/>
    <lineage>
        <taxon>Bacteria</taxon>
        <taxon>Pseudomonadati</taxon>
        <taxon>Pseudomonadota</taxon>
        <taxon>Alphaproteobacteria</taxon>
        <taxon>Hyphomicrobiales</taxon>
        <taxon>Chelatococcaceae</taxon>
        <taxon>Chelatococcus</taxon>
    </lineage>
</organism>
<dbReference type="EC" id="2.1.1.144" evidence="5"/>
<dbReference type="Gene3D" id="3.40.50.150">
    <property type="entry name" value="Vaccinia Virus protein VP39"/>
    <property type="match status" value="1"/>
</dbReference>
<comment type="catalytic activity">
    <reaction evidence="5">
        <text>trans-aconitate + S-adenosyl-L-methionine = (E)-3-(methoxycarbonyl)pent-2-enedioate + S-adenosyl-L-homocysteine</text>
        <dbReference type="Rhea" id="RHEA:14969"/>
        <dbReference type="ChEBI" id="CHEBI:15708"/>
        <dbReference type="ChEBI" id="CHEBI:57470"/>
        <dbReference type="ChEBI" id="CHEBI:57856"/>
        <dbReference type="ChEBI" id="CHEBI:59789"/>
        <dbReference type="EC" id="2.1.1.144"/>
    </reaction>
</comment>
<dbReference type="InterPro" id="IPR041698">
    <property type="entry name" value="Methyltransf_25"/>
</dbReference>
<keyword evidence="2 5" id="KW-0489">Methyltransferase</keyword>
<dbReference type="AlphaFoldDB" id="A0A2V3U1X1"/>
<evidence type="ECO:0000256" key="3">
    <source>
        <dbReference type="ARBA" id="ARBA00022679"/>
    </source>
</evidence>
<gene>
    <name evidence="5" type="primary">tam</name>
    <name evidence="7" type="ORF">C7450_109202</name>
</gene>
<dbReference type="PANTHER" id="PTHR43861">
    <property type="entry name" value="TRANS-ACONITATE 2-METHYLTRANSFERASE-RELATED"/>
    <property type="match status" value="1"/>
</dbReference>
<evidence type="ECO:0000259" key="6">
    <source>
        <dbReference type="Pfam" id="PF13649"/>
    </source>
</evidence>
<keyword evidence="8" id="KW-1185">Reference proteome</keyword>
<reference evidence="7 8" key="1">
    <citation type="submission" date="2018-05" db="EMBL/GenBank/DDBJ databases">
        <title>Genomic Encyclopedia of Type Strains, Phase IV (KMG-IV): sequencing the most valuable type-strain genomes for metagenomic binning, comparative biology and taxonomic classification.</title>
        <authorList>
            <person name="Goeker M."/>
        </authorList>
    </citation>
    <scope>NUCLEOTIDE SEQUENCE [LARGE SCALE GENOMIC DNA]</scope>
    <source>
        <strain evidence="7 8">DSM 6462</strain>
    </source>
</reference>
<proteinExistence type="inferred from homology"/>
<evidence type="ECO:0000256" key="1">
    <source>
        <dbReference type="ARBA" id="ARBA00022490"/>
    </source>
</evidence>
<dbReference type="InterPro" id="IPR023506">
    <property type="entry name" value="Trans-aconitate_MeTrfase"/>
</dbReference>
<dbReference type="RefSeq" id="WP_110376562.1">
    <property type="nucleotide sequence ID" value="NZ_JAHBRY010000001.1"/>
</dbReference>
<comment type="similarity">
    <text evidence="5">Belongs to the methyltransferase superfamily. Tam family.</text>
</comment>
<protein>
    <recommendedName>
        <fullName evidence="5">Trans-aconitate 2-methyltransferase</fullName>
        <ecNumber evidence="5">2.1.1.144</ecNumber>
    </recommendedName>
</protein>
<comment type="caution">
    <text evidence="7">The sequence shown here is derived from an EMBL/GenBank/DDBJ whole genome shotgun (WGS) entry which is preliminary data.</text>
</comment>
<comment type="subcellular location">
    <subcellularLocation>
        <location evidence="5">Cytoplasm</location>
    </subcellularLocation>
</comment>
<keyword evidence="3 5" id="KW-0808">Transferase</keyword>
<dbReference type="InterPro" id="IPR023149">
    <property type="entry name" value="Trans_acon_MeTrfase_C"/>
</dbReference>
<dbReference type="GO" id="GO:0030798">
    <property type="term" value="F:trans-aconitate 2-methyltransferase activity"/>
    <property type="evidence" value="ECO:0007669"/>
    <property type="project" value="UniProtKB-UniRule"/>
</dbReference>
<dbReference type="CDD" id="cd02440">
    <property type="entry name" value="AdoMet_MTases"/>
    <property type="match status" value="1"/>
</dbReference>
<dbReference type="Proteomes" id="UP000248021">
    <property type="component" value="Unassembled WGS sequence"/>
</dbReference>
<dbReference type="Pfam" id="PF13649">
    <property type="entry name" value="Methyltransf_25"/>
    <property type="match status" value="1"/>
</dbReference>
<comment type="function">
    <text evidence="5">Catalyzes the S-adenosylmethionine monomethyl esterification of trans-aconitate.</text>
</comment>
<dbReference type="NCBIfam" id="NF002463">
    <property type="entry name" value="PRK01683.1"/>
    <property type="match status" value="1"/>
</dbReference>
<dbReference type="PANTHER" id="PTHR43861:SF1">
    <property type="entry name" value="TRANS-ACONITATE 2-METHYLTRANSFERASE"/>
    <property type="match status" value="1"/>
</dbReference>